<gene>
    <name evidence="1" type="ORF">DSOL_2620</name>
</gene>
<dbReference type="STRING" id="1888891.DSOL_2620"/>
<proteinExistence type="predicted"/>
<dbReference type="OrthoDB" id="1807797at2"/>
<reference evidence="1 2" key="1">
    <citation type="submission" date="2016-09" db="EMBL/GenBank/DDBJ databases">
        <title>Complete genome of Desulfosporosinus sp. OL.</title>
        <authorList>
            <person name="Mardanov A."/>
            <person name="Beletsky A."/>
            <person name="Panova A."/>
            <person name="Karnachuk O."/>
            <person name="Ravin N."/>
        </authorList>
    </citation>
    <scope>NUCLEOTIDE SEQUENCE [LARGE SCALE GENOMIC DNA]</scope>
    <source>
        <strain evidence="1 2">OL</strain>
    </source>
</reference>
<name>A0A1Q8QVU5_9FIRM</name>
<dbReference type="Proteomes" id="UP000186102">
    <property type="component" value="Unassembled WGS sequence"/>
</dbReference>
<accession>A0A1Q8QVU5</accession>
<comment type="caution">
    <text evidence="1">The sequence shown here is derived from an EMBL/GenBank/DDBJ whole genome shotgun (WGS) entry which is preliminary data.</text>
</comment>
<evidence type="ECO:0008006" key="3">
    <source>
        <dbReference type="Google" id="ProtNLM"/>
    </source>
</evidence>
<organism evidence="1 2">
    <name type="scientific">Desulfosporosinus metallidurans</name>
    <dbReference type="NCBI Taxonomy" id="1888891"/>
    <lineage>
        <taxon>Bacteria</taxon>
        <taxon>Bacillati</taxon>
        <taxon>Bacillota</taxon>
        <taxon>Clostridia</taxon>
        <taxon>Eubacteriales</taxon>
        <taxon>Desulfitobacteriaceae</taxon>
        <taxon>Desulfosporosinus</taxon>
    </lineage>
</organism>
<evidence type="ECO:0000313" key="2">
    <source>
        <dbReference type="Proteomes" id="UP000186102"/>
    </source>
</evidence>
<dbReference type="AlphaFoldDB" id="A0A1Q8QVU5"/>
<dbReference type="EMBL" id="MLBF01000018">
    <property type="protein sequence ID" value="OLN31447.1"/>
    <property type="molecule type" value="Genomic_DNA"/>
</dbReference>
<sequence length="64" mass="7247">MENSALYAVAWYLSSGESMRSTAQKVIKVFGLTTFSHSTLCRFLPKLYPILPYLIQYGAQIIND</sequence>
<keyword evidence="2" id="KW-1185">Reference proteome</keyword>
<evidence type="ECO:0000313" key="1">
    <source>
        <dbReference type="EMBL" id="OLN31447.1"/>
    </source>
</evidence>
<protein>
    <recommendedName>
        <fullName evidence="3">Transposase</fullName>
    </recommendedName>
</protein>